<sequence>MASIGMNFRFYNSETIGGKYKWTALMGLAKKRVLEKFPVTSYLPGSRGHTIEKLWQNFFSLYKLMCSKDELADATINKFEIDAQNCVFTFCQPTLKKATKEIIQKGIYQRQDVTPYMHILACHIPAFMRSLKSEDLKLQYFSSSSLEKKSSTWLWGNWAYPIYNWA</sequence>
<proteinExistence type="predicted"/>
<dbReference type="OrthoDB" id="2409129at2759"/>
<gene>
    <name evidence="1" type="ORF">C2G38_2042811</name>
</gene>
<dbReference type="EMBL" id="QKWP01001154">
    <property type="protein sequence ID" value="RIB11264.1"/>
    <property type="molecule type" value="Genomic_DNA"/>
</dbReference>
<accession>A0A397UM84</accession>
<keyword evidence="2" id="KW-1185">Reference proteome</keyword>
<protein>
    <submittedName>
        <fullName evidence="1">Uncharacterized protein</fullName>
    </submittedName>
</protein>
<evidence type="ECO:0000313" key="2">
    <source>
        <dbReference type="Proteomes" id="UP000266673"/>
    </source>
</evidence>
<name>A0A397UM84_9GLOM</name>
<organism evidence="1 2">
    <name type="scientific">Gigaspora rosea</name>
    <dbReference type="NCBI Taxonomy" id="44941"/>
    <lineage>
        <taxon>Eukaryota</taxon>
        <taxon>Fungi</taxon>
        <taxon>Fungi incertae sedis</taxon>
        <taxon>Mucoromycota</taxon>
        <taxon>Glomeromycotina</taxon>
        <taxon>Glomeromycetes</taxon>
        <taxon>Diversisporales</taxon>
        <taxon>Gigasporaceae</taxon>
        <taxon>Gigaspora</taxon>
    </lineage>
</organism>
<dbReference type="Proteomes" id="UP000266673">
    <property type="component" value="Unassembled WGS sequence"/>
</dbReference>
<comment type="caution">
    <text evidence="1">The sequence shown here is derived from an EMBL/GenBank/DDBJ whole genome shotgun (WGS) entry which is preliminary data.</text>
</comment>
<dbReference type="AlphaFoldDB" id="A0A397UM84"/>
<evidence type="ECO:0000313" key="1">
    <source>
        <dbReference type="EMBL" id="RIB11264.1"/>
    </source>
</evidence>
<reference evidence="1 2" key="1">
    <citation type="submission" date="2018-06" db="EMBL/GenBank/DDBJ databases">
        <title>Comparative genomics reveals the genomic features of Rhizophagus irregularis, R. cerebriforme, R. diaphanum and Gigaspora rosea, and their symbiotic lifestyle signature.</title>
        <authorList>
            <person name="Morin E."/>
            <person name="San Clemente H."/>
            <person name="Chen E.C.H."/>
            <person name="De La Providencia I."/>
            <person name="Hainaut M."/>
            <person name="Kuo A."/>
            <person name="Kohler A."/>
            <person name="Murat C."/>
            <person name="Tang N."/>
            <person name="Roy S."/>
            <person name="Loubradou J."/>
            <person name="Henrissat B."/>
            <person name="Grigoriev I.V."/>
            <person name="Corradi N."/>
            <person name="Roux C."/>
            <person name="Martin F.M."/>
        </authorList>
    </citation>
    <scope>NUCLEOTIDE SEQUENCE [LARGE SCALE GENOMIC DNA]</scope>
    <source>
        <strain evidence="1 2">DAOM 194757</strain>
    </source>
</reference>